<proteinExistence type="predicted"/>
<feature type="transmembrane region" description="Helical" evidence="8">
    <location>
        <begin position="245"/>
        <end position="266"/>
    </location>
</feature>
<protein>
    <submittedName>
        <fullName evidence="10">Na(+)/H(+) antiporter subunit D</fullName>
    </submittedName>
</protein>
<feature type="transmembrane region" description="Helical" evidence="8">
    <location>
        <begin position="380"/>
        <end position="402"/>
    </location>
</feature>
<feature type="transmembrane region" description="Helical" evidence="8">
    <location>
        <begin position="6"/>
        <end position="26"/>
    </location>
</feature>
<gene>
    <name evidence="10" type="ORF">FIM25_11705</name>
</gene>
<evidence type="ECO:0000256" key="3">
    <source>
        <dbReference type="ARBA" id="ARBA00022692"/>
    </source>
</evidence>
<organism evidence="10 11">
    <name type="scientific">Desulfobotulus mexicanus</name>
    <dbReference type="NCBI Taxonomy" id="2586642"/>
    <lineage>
        <taxon>Bacteria</taxon>
        <taxon>Pseudomonadati</taxon>
        <taxon>Thermodesulfobacteriota</taxon>
        <taxon>Desulfobacteria</taxon>
        <taxon>Desulfobacterales</taxon>
        <taxon>Desulfobacteraceae</taxon>
        <taxon>Desulfobotulus</taxon>
    </lineage>
</organism>
<feature type="transmembrane region" description="Helical" evidence="8">
    <location>
        <begin position="73"/>
        <end position="92"/>
    </location>
</feature>
<feature type="transmembrane region" description="Helical" evidence="8">
    <location>
        <begin position="99"/>
        <end position="117"/>
    </location>
</feature>
<sequence>MYQTLFGSGIPPALILIGGALFIPLMSRSVRSFWMLLLPLLALAVILNTPDGIHWTLKFMDFDLIFGRMDSLARPFGIIFAIICFLSVMYALKLQDNVQHISALFYAGGALGVTFAGDLLSLYIFWEIMAVASTFLILARKNKTAYDAAFHYILMHVAGGLILLAGIIIHYQATGGDLSFTRFHPDQAGLAEYLIMAGFLVNAAAPPLHAWLPDAYPEATVTGAVFLSAFTTKTAVYVLCRAFPGFDILAIIGAFMAVYGVIYALITTDARRILAYHIVCQIGYMVCAVGIGTTLAINGAVAHAYTNVIYKTLLFMGAGAVLQMAGSVKIKELGGLSKLMPLTLAFTIVGGISISAAPLTSGFISKDIILSAADYSGRNILWIMLLLSSLGTWISVGLKLPYYIWFGGKDTPSEPSAKEAPACMLIAMGLTALMSFYLGFFPDALYRILPHTMDYTPYTLKHLGKQLLVMAVGVWLFVLMVKAAKKKDKSTEKPAIKPADTDIAFIAGSSAFYTIMDHSLNRLNENTEKLVAEKLTPKLAAFAKNIPLILTLAPLRPFTDKKTEKKVKSMYSTGTTPLGLGAAAVVFLLIILFFFAG</sequence>
<dbReference type="Proteomes" id="UP000321899">
    <property type="component" value="Unassembled WGS sequence"/>
</dbReference>
<keyword evidence="4 8" id="KW-1133">Transmembrane helix</keyword>
<feature type="transmembrane region" description="Helical" evidence="8">
    <location>
        <begin position="193"/>
        <end position="212"/>
    </location>
</feature>
<comment type="caution">
    <text evidence="10">The sequence shown here is derived from an EMBL/GenBank/DDBJ whole genome shotgun (WGS) entry which is preliminary data.</text>
</comment>
<feature type="transmembrane region" description="Helical" evidence="8">
    <location>
        <begin position="33"/>
        <end position="53"/>
    </location>
</feature>
<keyword evidence="2" id="KW-1003">Cell membrane</keyword>
<evidence type="ECO:0000256" key="1">
    <source>
        <dbReference type="ARBA" id="ARBA00004651"/>
    </source>
</evidence>
<evidence type="ECO:0000256" key="6">
    <source>
        <dbReference type="ARBA" id="ARBA00023136"/>
    </source>
</evidence>
<evidence type="ECO:0000313" key="11">
    <source>
        <dbReference type="Proteomes" id="UP000321899"/>
    </source>
</evidence>
<feature type="transmembrane region" description="Helical" evidence="8">
    <location>
        <begin position="578"/>
        <end position="596"/>
    </location>
</feature>
<dbReference type="GO" id="GO:0005886">
    <property type="term" value="C:plasma membrane"/>
    <property type="evidence" value="ECO:0007669"/>
    <property type="project" value="UniProtKB-SubCell"/>
</dbReference>
<evidence type="ECO:0000256" key="2">
    <source>
        <dbReference type="ARBA" id="ARBA00022475"/>
    </source>
</evidence>
<feature type="transmembrane region" description="Helical" evidence="8">
    <location>
        <begin position="152"/>
        <end position="173"/>
    </location>
</feature>
<feature type="transmembrane region" description="Helical" evidence="8">
    <location>
        <begin position="462"/>
        <end position="481"/>
    </location>
</feature>
<keyword evidence="6 8" id="KW-0472">Membrane</keyword>
<keyword evidence="5" id="KW-0560">Oxidoreductase</keyword>
<feature type="transmembrane region" description="Helical" evidence="8">
    <location>
        <begin position="339"/>
        <end position="360"/>
    </location>
</feature>
<name>A0A5S5MEB8_9BACT</name>
<evidence type="ECO:0000313" key="10">
    <source>
        <dbReference type="EMBL" id="TYT74071.1"/>
    </source>
</evidence>
<dbReference type="GO" id="GO:0016491">
    <property type="term" value="F:oxidoreductase activity"/>
    <property type="evidence" value="ECO:0007669"/>
    <property type="project" value="UniProtKB-KW"/>
</dbReference>
<evidence type="ECO:0000256" key="8">
    <source>
        <dbReference type="SAM" id="Phobius"/>
    </source>
</evidence>
<reference evidence="10 11" key="1">
    <citation type="submission" date="2019-06" db="EMBL/GenBank/DDBJ databases">
        <title>Desulfobotulus mexicanus sp. nov., a novel sulfate-reducing bacterium isolated from the sediment of an alkaline crater lake in Mexico.</title>
        <authorList>
            <person name="Hirschler-Rea A."/>
        </authorList>
    </citation>
    <scope>NUCLEOTIDE SEQUENCE [LARGE SCALE GENOMIC DNA]</scope>
    <source>
        <strain evidence="10 11">PAR22N</strain>
    </source>
</reference>
<accession>A0A5S5MEB8</accession>
<evidence type="ECO:0000259" key="9">
    <source>
        <dbReference type="Pfam" id="PF00361"/>
    </source>
</evidence>
<dbReference type="NCBIfam" id="NF009310">
    <property type="entry name" value="PRK12668.1"/>
    <property type="match status" value="1"/>
</dbReference>
<dbReference type="PANTHER" id="PTHR42682:SF4">
    <property type="entry name" value="NADH-UBIQUINONE_PLASTOQUINONE"/>
    <property type="match status" value="1"/>
</dbReference>
<dbReference type="RefSeq" id="WP_139449519.1">
    <property type="nucleotide sequence ID" value="NZ_VDMB01000015.1"/>
</dbReference>
<dbReference type="InterPro" id="IPR001750">
    <property type="entry name" value="ND/Mrp_TM"/>
</dbReference>
<dbReference type="Pfam" id="PF00361">
    <property type="entry name" value="Proton_antipo_M"/>
    <property type="match status" value="1"/>
</dbReference>
<keyword evidence="11" id="KW-1185">Reference proteome</keyword>
<dbReference type="PANTHER" id="PTHR42682">
    <property type="entry name" value="HYDROGENASE-4 COMPONENT F"/>
    <property type="match status" value="1"/>
</dbReference>
<evidence type="ECO:0000256" key="5">
    <source>
        <dbReference type="ARBA" id="ARBA00023002"/>
    </source>
</evidence>
<feature type="transmembrane region" description="Helical" evidence="8">
    <location>
        <begin position="309"/>
        <end position="327"/>
    </location>
</feature>
<dbReference type="InterPro" id="IPR052175">
    <property type="entry name" value="ComplexI-like_HydComp"/>
</dbReference>
<feature type="domain" description="NADH:quinone oxidoreductase/Mrp antiporter transmembrane" evidence="9">
    <location>
        <begin position="116"/>
        <end position="387"/>
    </location>
</feature>
<dbReference type="OrthoDB" id="9781596at2"/>
<feature type="transmembrane region" description="Helical" evidence="8">
    <location>
        <begin position="273"/>
        <end position="297"/>
    </location>
</feature>
<dbReference type="AlphaFoldDB" id="A0A5S5MEB8"/>
<dbReference type="EMBL" id="VDMB01000015">
    <property type="protein sequence ID" value="TYT74071.1"/>
    <property type="molecule type" value="Genomic_DNA"/>
</dbReference>
<dbReference type="PRINTS" id="PR01434">
    <property type="entry name" value="NADHDHGNASE5"/>
</dbReference>
<evidence type="ECO:0000256" key="7">
    <source>
        <dbReference type="RuleBase" id="RU000320"/>
    </source>
</evidence>
<comment type="subcellular location">
    <subcellularLocation>
        <location evidence="1">Cell membrane</location>
        <topology evidence="1">Multi-pass membrane protein</topology>
    </subcellularLocation>
    <subcellularLocation>
        <location evidence="7">Membrane</location>
        <topology evidence="7">Multi-pass membrane protein</topology>
    </subcellularLocation>
</comment>
<keyword evidence="3 7" id="KW-0812">Transmembrane</keyword>
<feature type="transmembrane region" description="Helical" evidence="8">
    <location>
        <begin position="422"/>
        <end position="442"/>
    </location>
</feature>
<evidence type="ECO:0000256" key="4">
    <source>
        <dbReference type="ARBA" id="ARBA00022989"/>
    </source>
</evidence>